<dbReference type="RefSeq" id="WP_190478205.1">
    <property type="nucleotide sequence ID" value="NZ_JACOFT010000002.1"/>
</dbReference>
<proteinExistence type="predicted"/>
<dbReference type="EMBL" id="JACOFT010000002">
    <property type="protein sequence ID" value="MBC3811071.1"/>
    <property type="molecule type" value="Genomic_DNA"/>
</dbReference>
<dbReference type="Proteomes" id="UP000637632">
    <property type="component" value="Unassembled WGS sequence"/>
</dbReference>
<dbReference type="PIRSF" id="PIRSF015283">
    <property type="entry name" value="Regulatory_RpfE"/>
    <property type="match status" value="1"/>
</dbReference>
<gene>
    <name evidence="1" type="ORF">H8K26_06415</name>
</gene>
<accession>A0ABR6XDU3</accession>
<protein>
    <submittedName>
        <fullName evidence="1">Uncharacterized protein</fullName>
    </submittedName>
</protein>
<organism evidence="1 2">
    <name type="scientific">Undibacterium aquatile</name>
    <dbReference type="NCBI Taxonomy" id="1537398"/>
    <lineage>
        <taxon>Bacteria</taxon>
        <taxon>Pseudomonadati</taxon>
        <taxon>Pseudomonadota</taxon>
        <taxon>Betaproteobacteria</taxon>
        <taxon>Burkholderiales</taxon>
        <taxon>Oxalobacteraceae</taxon>
        <taxon>Undibacterium</taxon>
    </lineage>
</organism>
<name>A0ABR6XDU3_9BURK</name>
<sequence>MKNLELILPFSIPPSGLENDLLKAMQTPALARLIASAKRMPLRNIDPFAKALVHEYFLANELQGAHDCDPPVTLNRMQNMGLQPVDGRWFTLQPVHIHIARDHLVLTDQRRLDISEQESRVLFEIAKTATDEAGMTLQYGDASTWFLRADGWTGLKTASADAACGHNVDIWMPDGEHARAWRKLQNEIQMMWFAHTLNDEREAQGKKAINSVWLSGGADTLMQQEKRIDTARSFADLLSAPDLQNLQNAQNNATTTDTTCVLLEHLTESAINSDWGQWLTQMQTLENDWFAPVLAALKSRQLNSITMHCSDAHLLASFKLTPWSLRQFWIKPSLQALFTLKPT</sequence>
<reference evidence="1 2" key="1">
    <citation type="submission" date="2020-08" db="EMBL/GenBank/DDBJ databases">
        <title>Novel species isolated from subtropical streams in China.</title>
        <authorList>
            <person name="Lu H."/>
        </authorList>
    </citation>
    <scope>NUCLEOTIDE SEQUENCE [LARGE SCALE GENOMIC DNA]</scope>
    <source>
        <strain evidence="1 2">CCTCC AB 2015119</strain>
    </source>
</reference>
<dbReference type="InterPro" id="IPR016631">
    <property type="entry name" value="Regulatory_RpfE"/>
</dbReference>
<evidence type="ECO:0000313" key="1">
    <source>
        <dbReference type="EMBL" id="MBC3811071.1"/>
    </source>
</evidence>
<evidence type="ECO:0000313" key="2">
    <source>
        <dbReference type="Proteomes" id="UP000637632"/>
    </source>
</evidence>
<comment type="caution">
    <text evidence="1">The sequence shown here is derived from an EMBL/GenBank/DDBJ whole genome shotgun (WGS) entry which is preliminary data.</text>
</comment>
<keyword evidence="2" id="KW-1185">Reference proteome</keyword>